<dbReference type="Pfam" id="PF22042">
    <property type="entry name" value="EF-G_D2"/>
    <property type="match status" value="1"/>
</dbReference>
<dbReference type="FunFam" id="3.30.70.240:FF:000001">
    <property type="entry name" value="Elongation factor G"/>
    <property type="match status" value="1"/>
</dbReference>
<organism evidence="7">
    <name type="scientific">bioreactor metagenome</name>
    <dbReference type="NCBI Taxonomy" id="1076179"/>
    <lineage>
        <taxon>unclassified sequences</taxon>
        <taxon>metagenomes</taxon>
        <taxon>ecological metagenomes</taxon>
    </lineage>
</organism>
<dbReference type="PANTHER" id="PTHR43261">
    <property type="entry name" value="TRANSLATION ELONGATION FACTOR G-RELATED"/>
    <property type="match status" value="1"/>
</dbReference>
<dbReference type="Pfam" id="PF00009">
    <property type="entry name" value="GTP_EFTU"/>
    <property type="match status" value="1"/>
</dbReference>
<dbReference type="CDD" id="cd01886">
    <property type="entry name" value="EF-G"/>
    <property type="match status" value="1"/>
</dbReference>
<dbReference type="InterPro" id="IPR031157">
    <property type="entry name" value="G_TR_CS"/>
</dbReference>
<keyword evidence="3 7" id="KW-0251">Elongation factor</keyword>
<dbReference type="CDD" id="cd16262">
    <property type="entry name" value="EFG_III"/>
    <property type="match status" value="1"/>
</dbReference>
<dbReference type="InterPro" id="IPR005517">
    <property type="entry name" value="Transl_elong_EFG/EF2_IV"/>
</dbReference>
<evidence type="ECO:0000256" key="5">
    <source>
        <dbReference type="ARBA" id="ARBA00023134"/>
    </source>
</evidence>
<dbReference type="SUPFAM" id="SSF54211">
    <property type="entry name" value="Ribosomal protein S5 domain 2-like"/>
    <property type="match status" value="1"/>
</dbReference>
<evidence type="ECO:0000256" key="1">
    <source>
        <dbReference type="ARBA" id="ARBA00005870"/>
    </source>
</evidence>
<dbReference type="InterPro" id="IPR035647">
    <property type="entry name" value="EFG_III/V"/>
</dbReference>
<dbReference type="NCBIfam" id="NF009381">
    <property type="entry name" value="PRK12740.1-5"/>
    <property type="match status" value="1"/>
</dbReference>
<dbReference type="InterPro" id="IPR000640">
    <property type="entry name" value="EFG_V-like"/>
</dbReference>
<evidence type="ECO:0000256" key="4">
    <source>
        <dbReference type="ARBA" id="ARBA00022917"/>
    </source>
</evidence>
<dbReference type="InterPro" id="IPR047872">
    <property type="entry name" value="EFG_IV"/>
</dbReference>
<dbReference type="PANTHER" id="PTHR43261:SF1">
    <property type="entry name" value="RIBOSOME-RELEASING FACTOR 2, MITOCHONDRIAL"/>
    <property type="match status" value="1"/>
</dbReference>
<dbReference type="NCBIfam" id="TIGR00484">
    <property type="entry name" value="EF-G"/>
    <property type="match status" value="1"/>
</dbReference>
<dbReference type="Gene3D" id="3.40.50.300">
    <property type="entry name" value="P-loop containing nucleotide triphosphate hydrolases"/>
    <property type="match status" value="1"/>
</dbReference>
<dbReference type="Gene3D" id="2.40.30.10">
    <property type="entry name" value="Translation factors"/>
    <property type="match status" value="1"/>
</dbReference>
<dbReference type="PRINTS" id="PR00315">
    <property type="entry name" value="ELONGATNFCT"/>
</dbReference>
<dbReference type="GO" id="GO:0003924">
    <property type="term" value="F:GTPase activity"/>
    <property type="evidence" value="ECO:0007669"/>
    <property type="project" value="InterPro"/>
</dbReference>
<dbReference type="GO" id="GO:0005525">
    <property type="term" value="F:GTP binding"/>
    <property type="evidence" value="ECO:0007669"/>
    <property type="project" value="UniProtKB-KW"/>
</dbReference>
<dbReference type="CDD" id="cd01434">
    <property type="entry name" value="EFG_mtEFG1_IV"/>
    <property type="match status" value="1"/>
</dbReference>
<proteinExistence type="inferred from homology"/>
<comment type="similarity">
    <text evidence="1">Belongs to the TRAFAC class translation factor GTPase superfamily. Classic translation factor GTPase family. EF-G/EF-2 subfamily.</text>
</comment>
<dbReference type="EMBL" id="VSSQ01004069">
    <property type="protein sequence ID" value="MPM23599.1"/>
    <property type="molecule type" value="Genomic_DNA"/>
</dbReference>
<dbReference type="NCBIfam" id="NF009379">
    <property type="entry name" value="PRK12740.1-3"/>
    <property type="match status" value="1"/>
</dbReference>
<dbReference type="Pfam" id="PF00679">
    <property type="entry name" value="EFG_C"/>
    <property type="match status" value="1"/>
</dbReference>
<dbReference type="InterPro" id="IPR027417">
    <property type="entry name" value="P-loop_NTPase"/>
</dbReference>
<dbReference type="FunFam" id="3.40.50.300:FF:000029">
    <property type="entry name" value="Elongation factor G"/>
    <property type="match status" value="1"/>
</dbReference>
<protein>
    <submittedName>
        <fullName evidence="7">Elongation factor G</fullName>
    </submittedName>
</protein>
<dbReference type="Gene3D" id="3.30.230.10">
    <property type="match status" value="1"/>
</dbReference>
<dbReference type="NCBIfam" id="TIGR00231">
    <property type="entry name" value="small_GTP"/>
    <property type="match status" value="1"/>
</dbReference>
<evidence type="ECO:0000313" key="7">
    <source>
        <dbReference type="EMBL" id="MPM23599.1"/>
    </source>
</evidence>
<name>A0A644Y5L8_9ZZZZ</name>
<dbReference type="SUPFAM" id="SSF50447">
    <property type="entry name" value="Translation proteins"/>
    <property type="match status" value="1"/>
</dbReference>
<dbReference type="GO" id="GO:0032790">
    <property type="term" value="P:ribosome disassembly"/>
    <property type="evidence" value="ECO:0007669"/>
    <property type="project" value="TreeGrafter"/>
</dbReference>
<dbReference type="InterPro" id="IPR000795">
    <property type="entry name" value="T_Tr_GTP-bd_dom"/>
</dbReference>
<evidence type="ECO:0000256" key="3">
    <source>
        <dbReference type="ARBA" id="ARBA00022768"/>
    </source>
</evidence>
<sequence length="694" mass="76477">MARQFPLEKTRNIGIMAHIDAGKTTTTERILFYTGKTHKIGEVHEGGATMDWMVQEQERGITITSAATTCQWAGHRINIIDTPGHVDFTVEVERSLRVLDGSVAVFCAKGGVEPQSETVWRQADRYHVPRMAYVNKMDITGADFYRVVKMMKDRLNANAVPIQIPIGFEDTFEGMIDLVKMCAIVYGDKLGKDEEFVEIPADMLEKAQEYRQQLLEAVAESDDELMMKYLDGGDFTEEEINEGIRKMTVACKMTPVCCGSSYKNKGVQPLLDAVVAYMPAPTDIPPIKGINPDTGEEDERASSDELPFSALAFKIMTDPFVGRLAFFRVYSGTLGSGSYVYNSTKGKRERIGRILQMHANHREEIDMAYSGDIAAAVGLKDTTTGDTLCDEKSPIILESMVFPDPVISVAVEPKTKADQEKMGIALQKLAEEDPTFRVNTDPESAQTIISGMGELHLDIIVDRLLREFKVGCTVGNPQVAYRETIRKAVKSEGKFVRQSGGKGQYGHCWLEITPRQPGEGFLFENKVVGGAIPKEYIGPIEAGIKEAMQNGVVAGYPMVDIGVTVVDGSYHEVDSSEMAFKIAGSMGFRSGTLKANPVILEPYMKVEVTVPEEYMGDVIGDLNSRRGRIEGMEARSGAQVITAFVPLSEMFGYATDLRSKTQGRGNYSMEVDHYEDVPKNIAEAIVAKTKGTQA</sequence>
<dbReference type="SMART" id="SM00889">
    <property type="entry name" value="EFG_IV"/>
    <property type="match status" value="1"/>
</dbReference>
<dbReference type="GO" id="GO:0003746">
    <property type="term" value="F:translation elongation factor activity"/>
    <property type="evidence" value="ECO:0007669"/>
    <property type="project" value="UniProtKB-KW"/>
</dbReference>
<dbReference type="FunFam" id="3.30.70.870:FF:000001">
    <property type="entry name" value="Elongation factor G"/>
    <property type="match status" value="1"/>
</dbReference>
<accession>A0A644Y5L8</accession>
<comment type="caution">
    <text evidence="7">The sequence shown here is derived from an EMBL/GenBank/DDBJ whole genome shotgun (WGS) entry which is preliminary data.</text>
</comment>
<keyword evidence="2" id="KW-0547">Nucleotide-binding</keyword>
<dbReference type="HAMAP" id="MF_00054_B">
    <property type="entry name" value="EF_G_EF_2_B"/>
    <property type="match status" value="1"/>
</dbReference>
<feature type="domain" description="Tr-type G" evidence="6">
    <location>
        <begin position="8"/>
        <end position="282"/>
    </location>
</feature>
<dbReference type="Gene3D" id="3.30.70.240">
    <property type="match status" value="1"/>
</dbReference>
<dbReference type="InterPro" id="IPR041095">
    <property type="entry name" value="EFG_II"/>
</dbReference>
<dbReference type="FunFam" id="3.30.230.10:FF:000003">
    <property type="entry name" value="Elongation factor G"/>
    <property type="match status" value="1"/>
</dbReference>
<dbReference type="InterPro" id="IPR014721">
    <property type="entry name" value="Ribsml_uS5_D2-typ_fold_subgr"/>
</dbReference>
<dbReference type="AlphaFoldDB" id="A0A644Y5L8"/>
<gene>
    <name evidence="7" type="primary">fusA_47</name>
    <name evidence="7" type="ORF">SDC9_70073</name>
</gene>
<dbReference type="InterPro" id="IPR053905">
    <property type="entry name" value="EF-G-like_DII"/>
</dbReference>
<dbReference type="InterPro" id="IPR009000">
    <property type="entry name" value="Transl_B-barrel_sf"/>
</dbReference>
<keyword evidence="4" id="KW-0648">Protein biosynthesis</keyword>
<dbReference type="PROSITE" id="PS51722">
    <property type="entry name" value="G_TR_2"/>
    <property type="match status" value="1"/>
</dbReference>
<dbReference type="SUPFAM" id="SSF54980">
    <property type="entry name" value="EF-G C-terminal domain-like"/>
    <property type="match status" value="2"/>
</dbReference>
<dbReference type="Pfam" id="PF03764">
    <property type="entry name" value="EFG_IV"/>
    <property type="match status" value="1"/>
</dbReference>
<evidence type="ECO:0000256" key="2">
    <source>
        <dbReference type="ARBA" id="ARBA00022741"/>
    </source>
</evidence>
<dbReference type="CDD" id="cd04088">
    <property type="entry name" value="EFG_mtEFG_II"/>
    <property type="match status" value="1"/>
</dbReference>
<evidence type="ECO:0000259" key="6">
    <source>
        <dbReference type="PROSITE" id="PS51722"/>
    </source>
</evidence>
<dbReference type="FunFam" id="2.40.30.10:FF:000006">
    <property type="entry name" value="Elongation factor G"/>
    <property type="match status" value="1"/>
</dbReference>
<dbReference type="SUPFAM" id="SSF52540">
    <property type="entry name" value="P-loop containing nucleoside triphosphate hydrolases"/>
    <property type="match status" value="1"/>
</dbReference>
<dbReference type="InterPro" id="IPR020568">
    <property type="entry name" value="Ribosomal_Su5_D2-typ_SF"/>
</dbReference>
<dbReference type="SMART" id="SM00838">
    <property type="entry name" value="EFG_C"/>
    <property type="match status" value="1"/>
</dbReference>
<dbReference type="Pfam" id="PF14492">
    <property type="entry name" value="EFG_III"/>
    <property type="match status" value="1"/>
</dbReference>
<dbReference type="CDD" id="cd03713">
    <property type="entry name" value="EFG_mtEFG_C"/>
    <property type="match status" value="1"/>
</dbReference>
<keyword evidence="5" id="KW-0342">GTP-binding</keyword>
<dbReference type="PROSITE" id="PS00301">
    <property type="entry name" value="G_TR_1"/>
    <property type="match status" value="1"/>
</dbReference>
<dbReference type="Gene3D" id="3.30.70.870">
    <property type="entry name" value="Elongation Factor G (Translational Gtpase), domain 3"/>
    <property type="match status" value="1"/>
</dbReference>
<dbReference type="InterPro" id="IPR009022">
    <property type="entry name" value="EFG_III"/>
</dbReference>
<dbReference type="InterPro" id="IPR035649">
    <property type="entry name" value="EFG_V"/>
</dbReference>
<reference evidence="7" key="1">
    <citation type="submission" date="2019-08" db="EMBL/GenBank/DDBJ databases">
        <authorList>
            <person name="Kucharzyk K."/>
            <person name="Murdoch R.W."/>
            <person name="Higgins S."/>
            <person name="Loffler F."/>
        </authorList>
    </citation>
    <scope>NUCLEOTIDE SEQUENCE</scope>
</reference>
<dbReference type="InterPro" id="IPR004540">
    <property type="entry name" value="Transl_elong_EFG/EF2"/>
</dbReference>
<dbReference type="InterPro" id="IPR005225">
    <property type="entry name" value="Small_GTP-bd"/>
</dbReference>